<accession>A0A917R3G3</accession>
<dbReference type="SUPFAM" id="SSF46894">
    <property type="entry name" value="C-terminal effector domain of the bipartite response regulators"/>
    <property type="match status" value="1"/>
</dbReference>
<dbReference type="GO" id="GO:0003677">
    <property type="term" value="F:DNA binding"/>
    <property type="evidence" value="ECO:0007669"/>
    <property type="project" value="InterPro"/>
</dbReference>
<dbReference type="SMART" id="SM00421">
    <property type="entry name" value="HTH_LUXR"/>
    <property type="match status" value="1"/>
</dbReference>
<dbReference type="Pfam" id="PF00196">
    <property type="entry name" value="GerE"/>
    <property type="match status" value="1"/>
</dbReference>
<keyword evidence="3" id="KW-1185">Reference proteome</keyword>
<dbReference type="GO" id="GO:0006355">
    <property type="term" value="P:regulation of DNA-templated transcription"/>
    <property type="evidence" value="ECO:0007669"/>
    <property type="project" value="InterPro"/>
</dbReference>
<dbReference type="Gene3D" id="1.10.10.10">
    <property type="entry name" value="Winged helix-like DNA-binding domain superfamily/Winged helix DNA-binding domain"/>
    <property type="match status" value="1"/>
</dbReference>
<evidence type="ECO:0000313" key="3">
    <source>
        <dbReference type="Proteomes" id="UP000645217"/>
    </source>
</evidence>
<dbReference type="SUPFAM" id="SSF48452">
    <property type="entry name" value="TPR-like"/>
    <property type="match status" value="2"/>
</dbReference>
<dbReference type="AlphaFoldDB" id="A0A917R3G3"/>
<dbReference type="Proteomes" id="UP000645217">
    <property type="component" value="Unassembled WGS sequence"/>
</dbReference>
<dbReference type="Pfam" id="PF25872">
    <property type="entry name" value="HTH_77"/>
    <property type="match status" value="1"/>
</dbReference>
<dbReference type="PANTHER" id="PTHR47691">
    <property type="entry name" value="REGULATOR-RELATED"/>
    <property type="match status" value="1"/>
</dbReference>
<dbReference type="InterPro" id="IPR011990">
    <property type="entry name" value="TPR-like_helical_dom_sf"/>
</dbReference>
<dbReference type="Gene3D" id="3.40.50.300">
    <property type="entry name" value="P-loop containing nucleotide triphosphate hydrolases"/>
    <property type="match status" value="1"/>
</dbReference>
<dbReference type="InterPro" id="IPR002182">
    <property type="entry name" value="NB-ARC"/>
</dbReference>
<name>A0A917R3G3_9ACTN</name>
<protein>
    <submittedName>
        <fullName evidence="2">LuxR family transcriptional regulator</fullName>
    </submittedName>
</protein>
<dbReference type="Gene3D" id="1.25.40.10">
    <property type="entry name" value="Tetratricopeptide repeat domain"/>
    <property type="match status" value="1"/>
</dbReference>
<reference evidence="2" key="2">
    <citation type="submission" date="2020-09" db="EMBL/GenBank/DDBJ databases">
        <authorList>
            <person name="Sun Q."/>
            <person name="Ohkuma M."/>
        </authorList>
    </citation>
    <scope>NUCLEOTIDE SEQUENCE</scope>
    <source>
        <strain evidence="2">JCM 13064</strain>
    </source>
</reference>
<comment type="caution">
    <text evidence="2">The sequence shown here is derived from an EMBL/GenBank/DDBJ whole genome shotgun (WGS) entry which is preliminary data.</text>
</comment>
<evidence type="ECO:0000259" key="1">
    <source>
        <dbReference type="PROSITE" id="PS50043"/>
    </source>
</evidence>
<dbReference type="InterPro" id="IPR058852">
    <property type="entry name" value="HTH_77"/>
</dbReference>
<dbReference type="InterPro" id="IPR000792">
    <property type="entry name" value="Tscrpt_reg_LuxR_C"/>
</dbReference>
<reference evidence="2" key="1">
    <citation type="journal article" date="2014" name="Int. J. Syst. Evol. Microbiol.">
        <title>Complete genome sequence of Corynebacterium casei LMG S-19264T (=DSM 44701T), isolated from a smear-ripened cheese.</title>
        <authorList>
            <consortium name="US DOE Joint Genome Institute (JGI-PGF)"/>
            <person name="Walter F."/>
            <person name="Albersmeier A."/>
            <person name="Kalinowski J."/>
            <person name="Ruckert C."/>
        </authorList>
    </citation>
    <scope>NUCLEOTIDE SEQUENCE</scope>
    <source>
        <strain evidence="2">JCM 13064</strain>
    </source>
</reference>
<gene>
    <name evidence="2" type="ORF">GCM10007964_33200</name>
</gene>
<dbReference type="PRINTS" id="PR00038">
    <property type="entry name" value="HTHLUXR"/>
</dbReference>
<dbReference type="EMBL" id="BMNT01000017">
    <property type="protein sequence ID" value="GGK88068.1"/>
    <property type="molecule type" value="Genomic_DNA"/>
</dbReference>
<feature type="domain" description="HTH luxR-type" evidence="1">
    <location>
        <begin position="703"/>
        <end position="768"/>
    </location>
</feature>
<dbReference type="PROSITE" id="PS50043">
    <property type="entry name" value="HTH_LUXR_2"/>
    <property type="match status" value="1"/>
</dbReference>
<dbReference type="PRINTS" id="PR00364">
    <property type="entry name" value="DISEASERSIST"/>
</dbReference>
<dbReference type="InterPro" id="IPR016032">
    <property type="entry name" value="Sig_transdc_resp-reg_C-effctor"/>
</dbReference>
<dbReference type="GO" id="GO:0043531">
    <property type="term" value="F:ADP binding"/>
    <property type="evidence" value="ECO:0007669"/>
    <property type="project" value="InterPro"/>
</dbReference>
<dbReference type="InterPro" id="IPR036388">
    <property type="entry name" value="WH-like_DNA-bd_sf"/>
</dbReference>
<sequence length="772" mass="84806">MGQRAGALPCETTSFVGRRRATAEIRDLLTRSRLVTLTGVAGVGKTRLALHVARQMRRSFEDGVRLVELGSVQSPSLVTNAVSAALEPPDTISTRDPVDALAGHLAGRRMLLVLDNCEHVLDACAHLIGRLLAASPGLRVLATSREPLGLPAEHVWQVLPLTTPGPRPGAEEDPGCGYEAVALFEDRAAAASGFTLGQDNEAAVATLCRRLDGLPLAIELAAVRLRALSVDQLLDRLEDRYRLLSTGYRAGCPRHQTLRAAIEWSFELCDEPERTLWARLSVCTGGAGLSAVEDVCAGGALAPGDVTAGLAGLVDKSIVNRDDSGPEARYGMLETIRDYGRERLAGSGEEPAVRRRHRDHYLRLAEEAEADWFGPGQPAWSDRLLADQANVWAALEFSLGTPGEVRTGLRMAAALWWYWMLRAVRDGRRWLDRALALDPEPTPERAKALWVDGWVAIGQGDVEHALRALHESAGLARRLGDDTTLARATQWIGTAMWIQDRLPEAVTHLTRAMEHYRSTGERTSISTVVDCQLGMVVALLGDVRRGVSLCEETVRLCAERGECWTRSWALWNLAVTWWSQGDLRRADKYARESLRVKRRITDRHGIPFCMEFLAWIAMTRGDAAHAALMLGMSDKMWEPIGAPLFAWGTLRGWSVRCREQARERLGEEAFEEQCRRAAAIPFETAVACALGETRRTPAPAGLTDAPAPSLTPREREVARLVAEGRSNKEIAARLVVSQRTAEGHVDRIMHKLGVRSRTRIAAWAAAHTDDPH</sequence>
<dbReference type="InterPro" id="IPR027417">
    <property type="entry name" value="P-loop_NTPase"/>
</dbReference>
<dbReference type="PANTHER" id="PTHR47691:SF3">
    <property type="entry name" value="HTH-TYPE TRANSCRIPTIONAL REGULATOR RV0890C-RELATED"/>
    <property type="match status" value="1"/>
</dbReference>
<dbReference type="Pfam" id="PF00931">
    <property type="entry name" value="NB-ARC"/>
    <property type="match status" value="1"/>
</dbReference>
<proteinExistence type="predicted"/>
<dbReference type="SUPFAM" id="SSF52540">
    <property type="entry name" value="P-loop containing nucleoside triphosphate hydrolases"/>
    <property type="match status" value="1"/>
</dbReference>
<organism evidence="2 3">
    <name type="scientific">Sphaerisporangium melleum</name>
    <dbReference type="NCBI Taxonomy" id="321316"/>
    <lineage>
        <taxon>Bacteria</taxon>
        <taxon>Bacillati</taxon>
        <taxon>Actinomycetota</taxon>
        <taxon>Actinomycetes</taxon>
        <taxon>Streptosporangiales</taxon>
        <taxon>Streptosporangiaceae</taxon>
        <taxon>Sphaerisporangium</taxon>
    </lineage>
</organism>
<dbReference type="CDD" id="cd06170">
    <property type="entry name" value="LuxR_C_like"/>
    <property type="match status" value="1"/>
</dbReference>
<evidence type="ECO:0000313" key="2">
    <source>
        <dbReference type="EMBL" id="GGK88068.1"/>
    </source>
</evidence>